<dbReference type="PANTHER" id="PTHR21600">
    <property type="entry name" value="MITOCHONDRIAL RNA PSEUDOURIDINE SYNTHASE"/>
    <property type="match status" value="1"/>
</dbReference>
<evidence type="ECO:0000313" key="7">
    <source>
        <dbReference type="EMBL" id="MBF4695888.1"/>
    </source>
</evidence>
<dbReference type="RefSeq" id="WP_194704124.1">
    <property type="nucleotide sequence ID" value="NZ_JADKNH010000022.1"/>
</dbReference>
<evidence type="ECO:0000259" key="6">
    <source>
        <dbReference type="Pfam" id="PF00849"/>
    </source>
</evidence>
<dbReference type="PANTHER" id="PTHR21600:SF83">
    <property type="entry name" value="PSEUDOURIDYLATE SYNTHASE RPUSD4, MITOCHONDRIAL"/>
    <property type="match status" value="1"/>
</dbReference>
<name>A0ABR9ZZL6_9FIRM</name>
<dbReference type="InterPro" id="IPR006145">
    <property type="entry name" value="PsdUridine_synth_RsuA/RluA"/>
</dbReference>
<evidence type="ECO:0000256" key="3">
    <source>
        <dbReference type="ARBA" id="ARBA00023235"/>
    </source>
</evidence>
<keyword evidence="3" id="KW-0413">Isomerase</keyword>
<dbReference type="InterPro" id="IPR050188">
    <property type="entry name" value="RluA_PseudoU_synthase"/>
</dbReference>
<dbReference type="CDD" id="cd02869">
    <property type="entry name" value="PseudoU_synth_RluA_like"/>
    <property type="match status" value="1"/>
</dbReference>
<comment type="caution">
    <text evidence="7">The sequence shown here is derived from an EMBL/GenBank/DDBJ whole genome shotgun (WGS) entry which is preliminary data.</text>
</comment>
<dbReference type="Pfam" id="PF00849">
    <property type="entry name" value="PseudoU_synth_2"/>
    <property type="match status" value="1"/>
</dbReference>
<evidence type="ECO:0000256" key="1">
    <source>
        <dbReference type="ARBA" id="ARBA00000073"/>
    </source>
</evidence>
<evidence type="ECO:0000256" key="2">
    <source>
        <dbReference type="ARBA" id="ARBA00010876"/>
    </source>
</evidence>
<dbReference type="Gene3D" id="3.30.2350.10">
    <property type="entry name" value="Pseudouridine synthase"/>
    <property type="match status" value="1"/>
</dbReference>
<evidence type="ECO:0000256" key="5">
    <source>
        <dbReference type="ARBA" id="ARBA00033164"/>
    </source>
</evidence>
<feature type="domain" description="Pseudouridine synthase RsuA/RluA-like" evidence="6">
    <location>
        <begin position="28"/>
        <end position="188"/>
    </location>
</feature>
<proteinExistence type="inferred from homology"/>
<dbReference type="Proteomes" id="UP000614200">
    <property type="component" value="Unassembled WGS sequence"/>
</dbReference>
<dbReference type="InterPro" id="IPR020103">
    <property type="entry name" value="PsdUridine_synth_cat_dom_sf"/>
</dbReference>
<keyword evidence="8" id="KW-1185">Reference proteome</keyword>
<reference evidence="7 8" key="1">
    <citation type="submission" date="2020-11" db="EMBL/GenBank/DDBJ databases">
        <title>Fusibacter basophilias sp. nov.</title>
        <authorList>
            <person name="Qiu D."/>
        </authorList>
    </citation>
    <scope>NUCLEOTIDE SEQUENCE [LARGE SCALE GENOMIC DNA]</scope>
    <source>
        <strain evidence="7 8">Q10-2</strain>
    </source>
</reference>
<dbReference type="SUPFAM" id="SSF55120">
    <property type="entry name" value="Pseudouridine synthase"/>
    <property type="match status" value="1"/>
</dbReference>
<comment type="catalytic activity">
    <reaction evidence="1">
        <text>a uridine in RNA = a pseudouridine in RNA</text>
        <dbReference type="Rhea" id="RHEA:48348"/>
        <dbReference type="Rhea" id="RHEA-COMP:12068"/>
        <dbReference type="Rhea" id="RHEA-COMP:12069"/>
        <dbReference type="ChEBI" id="CHEBI:65314"/>
        <dbReference type="ChEBI" id="CHEBI:65315"/>
    </reaction>
</comment>
<comment type="similarity">
    <text evidence="2">Belongs to the pseudouridine synthase RluA family.</text>
</comment>
<accession>A0ABR9ZZL6</accession>
<dbReference type="EMBL" id="JADKNH010000022">
    <property type="protein sequence ID" value="MBF4695888.1"/>
    <property type="molecule type" value="Genomic_DNA"/>
</dbReference>
<evidence type="ECO:0000256" key="4">
    <source>
        <dbReference type="ARBA" id="ARBA00031870"/>
    </source>
</evidence>
<gene>
    <name evidence="7" type="ORF">ISU02_22550</name>
</gene>
<evidence type="ECO:0000313" key="8">
    <source>
        <dbReference type="Proteomes" id="UP000614200"/>
    </source>
</evidence>
<organism evidence="7 8">
    <name type="scientific">Fusibacter ferrireducens</name>
    <dbReference type="NCBI Taxonomy" id="2785058"/>
    <lineage>
        <taxon>Bacteria</taxon>
        <taxon>Bacillati</taxon>
        <taxon>Bacillota</taxon>
        <taxon>Clostridia</taxon>
        <taxon>Eubacteriales</taxon>
        <taxon>Eubacteriales Family XII. Incertae Sedis</taxon>
        <taxon>Fusibacter</taxon>
    </lineage>
</organism>
<sequence>MNRYNSPKSNLPKQKNLIPEIIYEDKKLLAVIKPQNLPVQPDRNSTVSLLTLLEDYFEFSRGIEEPFIGLVHRLDRHTGGLCIFAKTPASLKKLNRCFAEHQVEKRYLTVVSDPSNNLDSAGTLTHYLTIDPKCNFVAASKTASQGALKATLHYKKIVHIDSAYGPLCLLEITLETGRQHQIRVQLSSMGYPVMGDAKYGICPLKNESLALWAYYLEINTYSFISMPKPDNPYFKIFEAFLHEETFKKLLSKD</sequence>
<protein>
    <recommendedName>
        <fullName evidence="4">RNA pseudouridylate synthase</fullName>
    </recommendedName>
    <alternativeName>
        <fullName evidence="5">RNA-uridine isomerase</fullName>
    </alternativeName>
</protein>